<evidence type="ECO:0000256" key="1">
    <source>
        <dbReference type="ARBA" id="ARBA00004651"/>
    </source>
</evidence>
<keyword evidence="11" id="KW-1185">Reference proteome</keyword>
<dbReference type="PANTHER" id="PTHR33281:SF19">
    <property type="entry name" value="VOLTAGE-DEPENDENT ANION CHANNEL-FORMING PROTEIN YNEE"/>
    <property type="match status" value="1"/>
</dbReference>
<comment type="similarity">
    <text evidence="8">Belongs to the anion channel-forming bestrophin (TC 1.A.46) family.</text>
</comment>
<dbReference type="AlphaFoldDB" id="A0A423Q2P2"/>
<keyword evidence="4 9" id="KW-0812">Transmembrane</keyword>
<feature type="transmembrane region" description="Helical" evidence="9">
    <location>
        <begin position="16"/>
        <end position="36"/>
    </location>
</feature>
<organism evidence="10 11">
    <name type="scientific">Salinisphaera japonica YTM-1</name>
    <dbReference type="NCBI Taxonomy" id="1209778"/>
    <lineage>
        <taxon>Bacteria</taxon>
        <taxon>Pseudomonadati</taxon>
        <taxon>Pseudomonadota</taxon>
        <taxon>Gammaproteobacteria</taxon>
        <taxon>Salinisphaerales</taxon>
        <taxon>Salinisphaeraceae</taxon>
        <taxon>Salinisphaera</taxon>
    </lineage>
</organism>
<dbReference type="OrthoDB" id="445589at2"/>
<protein>
    <submittedName>
        <fullName evidence="10">Membrane protein</fullName>
    </submittedName>
</protein>
<comment type="subcellular location">
    <subcellularLocation>
        <location evidence="1">Cell membrane</location>
        <topology evidence="1">Multi-pass membrane protein</topology>
    </subcellularLocation>
</comment>
<evidence type="ECO:0000256" key="2">
    <source>
        <dbReference type="ARBA" id="ARBA00022448"/>
    </source>
</evidence>
<keyword evidence="6" id="KW-0406">Ion transport</keyword>
<comment type="caution">
    <text evidence="10">The sequence shown here is derived from an EMBL/GenBank/DDBJ whole genome shotgun (WGS) entry which is preliminary data.</text>
</comment>
<evidence type="ECO:0000256" key="5">
    <source>
        <dbReference type="ARBA" id="ARBA00022989"/>
    </source>
</evidence>
<feature type="transmembrane region" description="Helical" evidence="9">
    <location>
        <begin position="212"/>
        <end position="231"/>
    </location>
</feature>
<evidence type="ECO:0000313" key="11">
    <source>
        <dbReference type="Proteomes" id="UP000285310"/>
    </source>
</evidence>
<dbReference type="Proteomes" id="UP000285310">
    <property type="component" value="Unassembled WGS sequence"/>
</dbReference>
<sequence>MIIPTVPRFRQIFADLWRPLTVMFLWDVLVTVIYFAQPERYTDFQSSALSKTTLTLFGTVVALFLGFRSNSAYARWWEGRILWGLMINASRNINRCALSFVGAADERARALRDRIIINQCAYVHVLRCQLRGTDREEPARRLLDKTDADHALKFTNAANALMNDSAMAVENARREGYIDTMQQNRIEAIFIDILDSQGGMERIKKTPLPMQYRLFPQLFVRVFCVFLPIGMAPYLGIWTPIGSSLVALMFLAALRIGDDLVDPFANTPHDLPLHAMCTTIEVDLMEGIGRKPPKMPEPVHGILW</sequence>
<evidence type="ECO:0000256" key="4">
    <source>
        <dbReference type="ARBA" id="ARBA00022692"/>
    </source>
</evidence>
<gene>
    <name evidence="10" type="ORF">SAJA_01180</name>
</gene>
<dbReference type="PANTHER" id="PTHR33281">
    <property type="entry name" value="UPF0187 PROTEIN YNEE"/>
    <property type="match status" value="1"/>
</dbReference>
<keyword evidence="3" id="KW-1003">Cell membrane</keyword>
<proteinExistence type="inferred from homology"/>
<feature type="transmembrane region" description="Helical" evidence="9">
    <location>
        <begin position="48"/>
        <end position="67"/>
    </location>
</feature>
<dbReference type="GO" id="GO:0005886">
    <property type="term" value="C:plasma membrane"/>
    <property type="evidence" value="ECO:0007669"/>
    <property type="project" value="UniProtKB-SubCell"/>
</dbReference>
<dbReference type="FunCoup" id="A0A423Q2P2">
    <property type="interactions" value="149"/>
</dbReference>
<accession>A0A423Q2P2</accession>
<evidence type="ECO:0000256" key="3">
    <source>
        <dbReference type="ARBA" id="ARBA00022475"/>
    </source>
</evidence>
<evidence type="ECO:0000256" key="6">
    <source>
        <dbReference type="ARBA" id="ARBA00023065"/>
    </source>
</evidence>
<reference evidence="10 11" key="1">
    <citation type="submission" date="2013-10" db="EMBL/GenBank/DDBJ databases">
        <title>Salinisphaera japonica YTM-1 Genome Sequencing.</title>
        <authorList>
            <person name="Lai Q."/>
            <person name="Li C."/>
            <person name="Shao Z."/>
        </authorList>
    </citation>
    <scope>NUCLEOTIDE SEQUENCE [LARGE SCALE GENOMIC DNA]</scope>
    <source>
        <strain evidence="10 11">YTM-1</strain>
    </source>
</reference>
<evidence type="ECO:0000256" key="9">
    <source>
        <dbReference type="SAM" id="Phobius"/>
    </source>
</evidence>
<dbReference type="InterPro" id="IPR044669">
    <property type="entry name" value="YneE/VCCN1/2-like"/>
</dbReference>
<keyword evidence="5 9" id="KW-1133">Transmembrane helix</keyword>
<evidence type="ECO:0000256" key="8">
    <source>
        <dbReference type="ARBA" id="ARBA00034708"/>
    </source>
</evidence>
<dbReference type="InParanoid" id="A0A423Q2P2"/>
<evidence type="ECO:0000256" key="7">
    <source>
        <dbReference type="ARBA" id="ARBA00023136"/>
    </source>
</evidence>
<dbReference type="RefSeq" id="WP_123656806.1">
    <property type="nucleotide sequence ID" value="NZ_AYKG01000001.1"/>
</dbReference>
<keyword evidence="2" id="KW-0813">Transport</keyword>
<dbReference type="Pfam" id="PF25539">
    <property type="entry name" value="Bestrophin_2"/>
    <property type="match status" value="1"/>
</dbReference>
<dbReference type="GO" id="GO:0005254">
    <property type="term" value="F:chloride channel activity"/>
    <property type="evidence" value="ECO:0007669"/>
    <property type="project" value="InterPro"/>
</dbReference>
<keyword evidence="7 9" id="KW-0472">Membrane</keyword>
<name>A0A423Q2P2_9GAMM</name>
<evidence type="ECO:0000313" key="10">
    <source>
        <dbReference type="EMBL" id="ROO32865.1"/>
    </source>
</evidence>
<dbReference type="EMBL" id="AYKG01000001">
    <property type="protein sequence ID" value="ROO32865.1"/>
    <property type="molecule type" value="Genomic_DNA"/>
</dbReference>